<organism evidence="1 2">
    <name type="scientific">Aphis craccivora</name>
    <name type="common">Cowpea aphid</name>
    <dbReference type="NCBI Taxonomy" id="307492"/>
    <lineage>
        <taxon>Eukaryota</taxon>
        <taxon>Metazoa</taxon>
        <taxon>Ecdysozoa</taxon>
        <taxon>Arthropoda</taxon>
        <taxon>Hexapoda</taxon>
        <taxon>Insecta</taxon>
        <taxon>Pterygota</taxon>
        <taxon>Neoptera</taxon>
        <taxon>Paraneoptera</taxon>
        <taxon>Hemiptera</taxon>
        <taxon>Sternorrhyncha</taxon>
        <taxon>Aphidomorpha</taxon>
        <taxon>Aphidoidea</taxon>
        <taxon>Aphididae</taxon>
        <taxon>Aphidini</taxon>
        <taxon>Aphis</taxon>
        <taxon>Aphis</taxon>
    </lineage>
</organism>
<dbReference type="EMBL" id="VUJU01005851">
    <property type="protein sequence ID" value="KAF0750085.1"/>
    <property type="molecule type" value="Genomic_DNA"/>
</dbReference>
<dbReference type="AlphaFoldDB" id="A0A6G0Y6I1"/>
<keyword evidence="2" id="KW-1185">Reference proteome</keyword>
<gene>
    <name evidence="1" type="ORF">FWK35_00032419</name>
</gene>
<evidence type="ECO:0008006" key="3">
    <source>
        <dbReference type="Google" id="ProtNLM"/>
    </source>
</evidence>
<reference evidence="1 2" key="1">
    <citation type="submission" date="2019-08" db="EMBL/GenBank/DDBJ databases">
        <title>Whole genome of Aphis craccivora.</title>
        <authorList>
            <person name="Voronova N.V."/>
            <person name="Shulinski R.S."/>
            <person name="Bandarenka Y.V."/>
            <person name="Zhorov D.G."/>
            <person name="Warner D."/>
        </authorList>
    </citation>
    <scope>NUCLEOTIDE SEQUENCE [LARGE SCALE GENOMIC DNA]</scope>
    <source>
        <strain evidence="1">180601</strain>
        <tissue evidence="1">Whole Body</tissue>
    </source>
</reference>
<accession>A0A6G0Y6I1</accession>
<dbReference type="PANTHER" id="PTHR47510:SF3">
    <property type="entry name" value="ENDO_EXONUCLEASE_PHOSPHATASE DOMAIN-CONTAINING PROTEIN"/>
    <property type="match status" value="1"/>
</dbReference>
<dbReference type="Proteomes" id="UP000478052">
    <property type="component" value="Unassembled WGS sequence"/>
</dbReference>
<comment type="caution">
    <text evidence="1">The sequence shown here is derived from an EMBL/GenBank/DDBJ whole genome shotgun (WGS) entry which is preliminary data.</text>
</comment>
<dbReference type="OrthoDB" id="7487383at2759"/>
<feature type="non-terminal residue" evidence="1">
    <location>
        <position position="293"/>
    </location>
</feature>
<protein>
    <recommendedName>
        <fullName evidence="3">Endonuclease/exonuclease/phosphatase domain-containing protein</fullName>
    </recommendedName>
</protein>
<name>A0A6G0Y6I1_APHCR</name>
<proteinExistence type="predicted"/>
<dbReference type="PANTHER" id="PTHR47510">
    <property type="entry name" value="REVERSE TRANSCRIPTASE DOMAIN-CONTAINING PROTEIN"/>
    <property type="match status" value="1"/>
</dbReference>
<sequence>MISETHLTNNLAFKIFGYNILRADHPDGTAHGGAAGRSLQNLIRIKHAKIHAPYAPTYWPSHLGRNPDFLDFFISNLPNHLQTKLTNLNDPASDHTPVLIQINASISSHNNNNPSQINWPRFRSIMTRNSHLNIKLKSHADIDDAIRNFTETIINAKNNSSLPVHNLKSDHLITPEIRQLITEKRRARNRWQYSHYPEDRQKYNSLSNKLKSLLKTHKNELYKSHLASLSPNKGTLWKKTKCLLQHKETLPPLVREDNTIAVDDQDKAELLASHLADSFKPHSSLPCPNHIEL</sequence>
<evidence type="ECO:0000313" key="1">
    <source>
        <dbReference type="EMBL" id="KAF0750085.1"/>
    </source>
</evidence>
<evidence type="ECO:0000313" key="2">
    <source>
        <dbReference type="Proteomes" id="UP000478052"/>
    </source>
</evidence>